<dbReference type="Pfam" id="PF00561">
    <property type="entry name" value="Abhydrolase_1"/>
    <property type="match status" value="1"/>
</dbReference>
<keyword evidence="2" id="KW-1133">Transmembrane helix</keyword>
<dbReference type="InterPro" id="IPR029058">
    <property type="entry name" value="AB_hydrolase_fold"/>
</dbReference>
<feature type="domain" description="Peptidase S33 tripeptidyl aminopeptidase-like C-terminal" evidence="4">
    <location>
        <begin position="417"/>
        <end position="505"/>
    </location>
</feature>
<dbReference type="Pfam" id="PF08386">
    <property type="entry name" value="Abhydrolase_4"/>
    <property type="match status" value="1"/>
</dbReference>
<evidence type="ECO:0000259" key="4">
    <source>
        <dbReference type="Pfam" id="PF08386"/>
    </source>
</evidence>
<feature type="transmembrane region" description="Helical" evidence="2">
    <location>
        <begin position="12"/>
        <end position="28"/>
    </location>
</feature>
<dbReference type="SUPFAM" id="SSF53474">
    <property type="entry name" value="alpha/beta-Hydrolases"/>
    <property type="match status" value="1"/>
</dbReference>
<dbReference type="InterPro" id="IPR013595">
    <property type="entry name" value="Pept_S33_TAP-like_C"/>
</dbReference>
<comment type="caution">
    <text evidence="5">The sequence shown here is derived from an EMBL/GenBank/DDBJ whole genome shotgun (WGS) entry which is preliminary data.</text>
</comment>
<dbReference type="RefSeq" id="WP_205311973.1">
    <property type="nucleotide sequence ID" value="NZ_JAERPS020000006.1"/>
</dbReference>
<reference evidence="5 6" key="1">
    <citation type="submission" date="2020-12" db="EMBL/GenBank/DDBJ databases">
        <authorList>
            <person name="Ruan W."/>
            <person name="Khan S.A."/>
            <person name="Jeon C.O."/>
        </authorList>
    </citation>
    <scope>NUCLEOTIDE SEQUENCE [LARGE SCALE GENOMIC DNA]</scope>
    <source>
        <strain evidence="5 6">MA-13</strain>
    </source>
</reference>
<organism evidence="5 6">
    <name type="scientific">Rheinheimera maricola</name>
    <dbReference type="NCBI Taxonomy" id="2793282"/>
    <lineage>
        <taxon>Bacteria</taxon>
        <taxon>Pseudomonadati</taxon>
        <taxon>Pseudomonadota</taxon>
        <taxon>Gammaproteobacteria</taxon>
        <taxon>Chromatiales</taxon>
        <taxon>Chromatiaceae</taxon>
        <taxon>Rheinheimera</taxon>
    </lineage>
</organism>
<evidence type="ECO:0000256" key="2">
    <source>
        <dbReference type="SAM" id="Phobius"/>
    </source>
</evidence>
<keyword evidence="2" id="KW-0472">Membrane</keyword>
<dbReference type="InterPro" id="IPR000073">
    <property type="entry name" value="AB_hydrolase_1"/>
</dbReference>
<dbReference type="EMBL" id="JAERPS020000006">
    <property type="protein sequence ID" value="MBZ9613285.1"/>
    <property type="molecule type" value="Genomic_DNA"/>
</dbReference>
<dbReference type="PANTHER" id="PTHR43722:SF1">
    <property type="entry name" value="PROLINE IMINOPEPTIDASE"/>
    <property type="match status" value="1"/>
</dbReference>
<sequence>MDGSKQRSKVWLLSWVVILLAFIGWYFSNHFNSAPQPLQAVDCWFTSAADWPRSQCYRFTLPEQHDTANSNQISIPVVIFFTDATENTAPPLLHLGGGGPGAAMWLDDDEMVELTWKSFYSASLLQGRNLILIDPRGTGLSSPSLNCELYRINQTKRFSQHLTLQQSFEQSKQEYQQCIVQLQAEGIVLSAYNSLSVVQDIELLRRALGIEKWSLYGVSYGAVYAQLLARYYPHTVEAMIFDSAAFIDAKLNRNDADYYLAPYQMLERYCQHVADCDKPLPEFTHRLTHLIEKLNKSPVILDLSDYDINGVSEVLLDGNLLISAIMDGLYSADIYASLEQIVLELEQDNGDAVTPFVAMYIWLLTDPSFADISMMSHFCAEEVPFWPAQQLQLTMLLLPEGHIRDMASLQLQWPDTQHCQLIGAKPAPVELNQPLITDIPTLFLQGNLDVVTPLIDLQQRLDNFGNAKVERYNLGHGVVGIEPCASARMATFMRQPALNPTGPECKPD</sequence>
<evidence type="ECO:0000259" key="3">
    <source>
        <dbReference type="Pfam" id="PF00561"/>
    </source>
</evidence>
<evidence type="ECO:0000313" key="6">
    <source>
        <dbReference type="Proteomes" id="UP000663814"/>
    </source>
</evidence>
<dbReference type="Proteomes" id="UP000663814">
    <property type="component" value="Unassembled WGS sequence"/>
</dbReference>
<reference evidence="5 6" key="2">
    <citation type="submission" date="2021-08" db="EMBL/GenBank/DDBJ databases">
        <title>Rheinheimera aquimaris sp. nov., isolated from seawater of the East Sea in Korea.</title>
        <authorList>
            <person name="Kim K.H."/>
            <person name="Wenting R."/>
            <person name="Kim K.R."/>
            <person name="Jeon C.O."/>
        </authorList>
    </citation>
    <scope>NUCLEOTIDE SEQUENCE [LARGE SCALE GENOMIC DNA]</scope>
    <source>
        <strain evidence="5 6">MA-13</strain>
    </source>
</reference>
<name>A0ABS7XCK1_9GAMM</name>
<gene>
    <name evidence="5" type="ORF">I4W93_016965</name>
</gene>
<proteinExistence type="predicted"/>
<evidence type="ECO:0000256" key="1">
    <source>
        <dbReference type="ARBA" id="ARBA00021843"/>
    </source>
</evidence>
<keyword evidence="2" id="KW-0812">Transmembrane</keyword>
<evidence type="ECO:0000313" key="5">
    <source>
        <dbReference type="EMBL" id="MBZ9613285.1"/>
    </source>
</evidence>
<dbReference type="PANTHER" id="PTHR43722">
    <property type="entry name" value="PROLINE IMINOPEPTIDASE"/>
    <property type="match status" value="1"/>
</dbReference>
<dbReference type="GO" id="GO:0016787">
    <property type="term" value="F:hydrolase activity"/>
    <property type="evidence" value="ECO:0007669"/>
    <property type="project" value="UniProtKB-KW"/>
</dbReference>
<keyword evidence="5" id="KW-0378">Hydrolase</keyword>
<dbReference type="Gene3D" id="3.40.50.1820">
    <property type="entry name" value="alpha/beta hydrolase"/>
    <property type="match status" value="1"/>
</dbReference>
<accession>A0ABS7XCK1</accession>
<keyword evidence="6" id="KW-1185">Reference proteome</keyword>
<feature type="domain" description="AB hydrolase-1" evidence="3">
    <location>
        <begin position="122"/>
        <end position="249"/>
    </location>
</feature>
<dbReference type="InterPro" id="IPR005944">
    <property type="entry name" value="Pro_iminopeptidase"/>
</dbReference>
<protein>
    <recommendedName>
        <fullName evidence="1">Proline iminopeptidase</fullName>
    </recommendedName>
</protein>